<comment type="caution">
    <text evidence="1">The sequence shown here is derived from an EMBL/GenBank/DDBJ whole genome shotgun (WGS) entry which is preliminary data.</text>
</comment>
<evidence type="ECO:0000313" key="1">
    <source>
        <dbReference type="EMBL" id="RXH99850.1"/>
    </source>
</evidence>
<accession>A0A498JWT8</accession>
<evidence type="ECO:0000313" key="2">
    <source>
        <dbReference type="Proteomes" id="UP000290289"/>
    </source>
</evidence>
<organism evidence="1 2">
    <name type="scientific">Malus domestica</name>
    <name type="common">Apple</name>
    <name type="synonym">Pyrus malus</name>
    <dbReference type="NCBI Taxonomy" id="3750"/>
    <lineage>
        <taxon>Eukaryota</taxon>
        <taxon>Viridiplantae</taxon>
        <taxon>Streptophyta</taxon>
        <taxon>Embryophyta</taxon>
        <taxon>Tracheophyta</taxon>
        <taxon>Spermatophyta</taxon>
        <taxon>Magnoliopsida</taxon>
        <taxon>eudicotyledons</taxon>
        <taxon>Gunneridae</taxon>
        <taxon>Pentapetalae</taxon>
        <taxon>rosids</taxon>
        <taxon>fabids</taxon>
        <taxon>Rosales</taxon>
        <taxon>Rosaceae</taxon>
        <taxon>Amygdaloideae</taxon>
        <taxon>Maleae</taxon>
        <taxon>Malus</taxon>
    </lineage>
</organism>
<gene>
    <name evidence="1" type="ORF">DVH24_021652</name>
</gene>
<sequence>MFPNNFEWSRSKRSFYDPLAHLTLHLDADGDTATVAHLSLCSDHTARHLQLYCDSKLDATDIAHNRHQHDRSKPIKVNIHSIKEKLEDHIVRFPFAKSED</sequence>
<dbReference type="EMBL" id="RDQH01000331">
    <property type="protein sequence ID" value="RXH99850.1"/>
    <property type="molecule type" value="Genomic_DNA"/>
</dbReference>
<dbReference type="AlphaFoldDB" id="A0A498JWT8"/>
<name>A0A498JWT8_MALDO</name>
<proteinExistence type="predicted"/>
<keyword evidence="2" id="KW-1185">Reference proteome</keyword>
<protein>
    <submittedName>
        <fullName evidence="1">Uncharacterized protein</fullName>
    </submittedName>
</protein>
<reference evidence="1 2" key="1">
    <citation type="submission" date="2018-10" db="EMBL/GenBank/DDBJ databases">
        <title>A high-quality apple genome assembly.</title>
        <authorList>
            <person name="Hu J."/>
        </authorList>
    </citation>
    <scope>NUCLEOTIDE SEQUENCE [LARGE SCALE GENOMIC DNA]</scope>
    <source>
        <strain evidence="2">cv. HFTH1</strain>
        <tissue evidence="1">Young leaf</tissue>
    </source>
</reference>
<dbReference type="Proteomes" id="UP000290289">
    <property type="component" value="Chromosome 5"/>
</dbReference>